<evidence type="ECO:0000256" key="4">
    <source>
        <dbReference type="ARBA" id="ARBA00023004"/>
    </source>
</evidence>
<comment type="caution">
    <text evidence="7">The sequence shown here is derived from an EMBL/GenBank/DDBJ whole genome shotgun (WGS) entry which is preliminary data.</text>
</comment>
<keyword evidence="4" id="KW-0408">Iron</keyword>
<dbReference type="CDD" id="cd01335">
    <property type="entry name" value="Radical_SAM"/>
    <property type="match status" value="1"/>
</dbReference>
<accession>A0A6L8LS08</accession>
<dbReference type="AlphaFoldDB" id="A0A6L8LS08"/>
<dbReference type="PROSITE" id="PS51918">
    <property type="entry name" value="RADICAL_SAM"/>
    <property type="match status" value="1"/>
</dbReference>
<evidence type="ECO:0000313" key="7">
    <source>
        <dbReference type="EMBL" id="MYM56262.1"/>
    </source>
</evidence>
<dbReference type="Gene3D" id="3.80.30.20">
    <property type="entry name" value="tm_1862 like domain"/>
    <property type="match status" value="1"/>
</dbReference>
<comment type="cofactor">
    <cofactor evidence="1">
        <name>[4Fe-4S] cluster</name>
        <dbReference type="ChEBI" id="CHEBI:49883"/>
    </cofactor>
</comment>
<dbReference type="InterPro" id="IPR058240">
    <property type="entry name" value="rSAM_sf"/>
</dbReference>
<organism evidence="7 8">
    <name type="scientific">Thalassovita mangrovi</name>
    <dbReference type="NCBI Taxonomy" id="2692236"/>
    <lineage>
        <taxon>Bacteria</taxon>
        <taxon>Pseudomonadati</taxon>
        <taxon>Pseudomonadota</taxon>
        <taxon>Alphaproteobacteria</taxon>
        <taxon>Rhodobacterales</taxon>
        <taxon>Roseobacteraceae</taxon>
        <taxon>Thalassovita</taxon>
    </lineage>
</organism>
<dbReference type="PANTHER" id="PTHR43409:SF3">
    <property type="entry name" value="HYPOTHETICAL METHYLTRANSFERASE"/>
    <property type="match status" value="1"/>
</dbReference>
<evidence type="ECO:0000259" key="6">
    <source>
        <dbReference type="PROSITE" id="PS51918"/>
    </source>
</evidence>
<dbReference type="InterPro" id="IPR051198">
    <property type="entry name" value="BchE-like"/>
</dbReference>
<keyword evidence="2" id="KW-0949">S-adenosyl-L-methionine</keyword>
<protein>
    <submittedName>
        <fullName evidence="7">DUF4070 domain-containing protein</fullName>
    </submittedName>
</protein>
<evidence type="ECO:0000256" key="2">
    <source>
        <dbReference type="ARBA" id="ARBA00022691"/>
    </source>
</evidence>
<evidence type="ECO:0000313" key="8">
    <source>
        <dbReference type="Proteomes" id="UP000479043"/>
    </source>
</evidence>
<dbReference type="Pfam" id="PF04055">
    <property type="entry name" value="Radical_SAM"/>
    <property type="match status" value="1"/>
</dbReference>
<proteinExistence type="predicted"/>
<dbReference type="GO" id="GO:0051539">
    <property type="term" value="F:4 iron, 4 sulfur cluster binding"/>
    <property type="evidence" value="ECO:0007669"/>
    <property type="project" value="UniProtKB-KW"/>
</dbReference>
<dbReference type="GO" id="GO:0005829">
    <property type="term" value="C:cytosol"/>
    <property type="evidence" value="ECO:0007669"/>
    <property type="project" value="TreeGrafter"/>
</dbReference>
<dbReference type="PANTHER" id="PTHR43409">
    <property type="entry name" value="ANAEROBIC MAGNESIUM-PROTOPORPHYRIN IX MONOMETHYL ESTER CYCLASE-RELATED"/>
    <property type="match status" value="1"/>
</dbReference>
<dbReference type="SFLD" id="SFLDG01123">
    <property type="entry name" value="methyltransferase_(Class_B)"/>
    <property type="match status" value="1"/>
</dbReference>
<dbReference type="InterPro" id="IPR025274">
    <property type="entry name" value="DUF4070"/>
</dbReference>
<evidence type="ECO:0000256" key="3">
    <source>
        <dbReference type="ARBA" id="ARBA00022723"/>
    </source>
</evidence>
<evidence type="ECO:0000256" key="1">
    <source>
        <dbReference type="ARBA" id="ARBA00001966"/>
    </source>
</evidence>
<dbReference type="SUPFAM" id="SSF102114">
    <property type="entry name" value="Radical SAM enzymes"/>
    <property type="match status" value="1"/>
</dbReference>
<reference evidence="7 8" key="1">
    <citation type="submission" date="2020-01" db="EMBL/GenBank/DDBJ databases">
        <authorList>
            <person name="Chen S."/>
        </authorList>
    </citation>
    <scope>NUCLEOTIDE SEQUENCE [LARGE SCALE GENOMIC DNA]</scope>
    <source>
        <strain evidence="7 8">GS-10</strain>
    </source>
</reference>
<dbReference type="SMART" id="SM00729">
    <property type="entry name" value="Elp3"/>
    <property type="match status" value="1"/>
</dbReference>
<keyword evidence="3" id="KW-0479">Metal-binding</keyword>
<gene>
    <name evidence="7" type="ORF">GR167_13170</name>
</gene>
<dbReference type="SFLD" id="SFLDS00029">
    <property type="entry name" value="Radical_SAM"/>
    <property type="match status" value="1"/>
</dbReference>
<dbReference type="EMBL" id="WWEN01000005">
    <property type="protein sequence ID" value="MYM56262.1"/>
    <property type="molecule type" value="Genomic_DNA"/>
</dbReference>
<name>A0A6L8LS08_9RHOB</name>
<dbReference type="InterPro" id="IPR034530">
    <property type="entry name" value="HpnP-like"/>
</dbReference>
<sequence length="504" mass="56582">MTAALPALAALTPEFCDVTLIDENVEDIPFDRIADFDVVGVTGMIVQQKRMHEILQQLRHSARHIAVGGPLITVSESEFEGLCDTAFIGEAETTWPAFLRDLRDGRTTLPRYEQQQKTDMTTVPAPRYDLVDAGAYIVAPLQFSRGCPFLCEFCDIITIFGRRPRTKTPAQVLTELDAIRDAGFKQCFLVDDNFIGNKAKAREVLIAIAEWQKANGFPLPLSTEASLNLADDPDLLELMVAANFRQVFIGVETPRAASLSETRKLQNMRGDSMDDKLQRIRDAGIVVTGGFILGFDADDPEIFDEQFRFIQRNGIAKAHVAVLSAIPSTPLYDRLKAEGRLDPHHPRINFHPLGMDQDQLLAGYDDLVLRLYDPDVFWDRLLGSYAASTGYWRKRAAFARDNLPRPGRASALAGRLSGVLSAARLATHLVRQEEGPRLLRSYLRHYRRNRSLGPRAIPLPAFVGLCIEHWHFHQMARHERKISFGSIQSRFGQPRPQAPREKTA</sequence>
<dbReference type="Proteomes" id="UP000479043">
    <property type="component" value="Unassembled WGS sequence"/>
</dbReference>
<keyword evidence="8" id="KW-1185">Reference proteome</keyword>
<feature type="domain" description="Radical SAM core" evidence="6">
    <location>
        <begin position="133"/>
        <end position="370"/>
    </location>
</feature>
<dbReference type="InterPro" id="IPR023404">
    <property type="entry name" value="rSAM_horseshoe"/>
</dbReference>
<dbReference type="GO" id="GO:0003824">
    <property type="term" value="F:catalytic activity"/>
    <property type="evidence" value="ECO:0007669"/>
    <property type="project" value="InterPro"/>
</dbReference>
<dbReference type="SFLD" id="SFLDG01082">
    <property type="entry name" value="B12-binding_domain_containing"/>
    <property type="match status" value="1"/>
</dbReference>
<dbReference type="InterPro" id="IPR006638">
    <property type="entry name" value="Elp3/MiaA/NifB-like_rSAM"/>
</dbReference>
<dbReference type="SFLD" id="SFLDF00303">
    <property type="entry name" value="hopanoid_C2-methyltransferase"/>
    <property type="match status" value="1"/>
</dbReference>
<dbReference type="Gene3D" id="3.40.50.280">
    <property type="entry name" value="Cobalamin-binding domain"/>
    <property type="match status" value="1"/>
</dbReference>
<keyword evidence="5" id="KW-0411">Iron-sulfur</keyword>
<dbReference type="GO" id="GO:0046872">
    <property type="term" value="F:metal ion binding"/>
    <property type="evidence" value="ECO:0007669"/>
    <property type="project" value="UniProtKB-KW"/>
</dbReference>
<dbReference type="InterPro" id="IPR034466">
    <property type="entry name" value="Methyltransferase_Class_B"/>
</dbReference>
<dbReference type="InterPro" id="IPR007197">
    <property type="entry name" value="rSAM"/>
</dbReference>
<evidence type="ECO:0000256" key="5">
    <source>
        <dbReference type="ARBA" id="ARBA00023014"/>
    </source>
</evidence>
<dbReference type="Pfam" id="PF13282">
    <property type="entry name" value="DUF4070"/>
    <property type="match status" value="1"/>
</dbReference>